<keyword evidence="3" id="KW-0732">Signal</keyword>
<proteinExistence type="inferred from homology"/>
<gene>
    <name evidence="4" type="ORF">AB2L27_15180</name>
</gene>
<dbReference type="EMBL" id="JBGFTU010000018">
    <property type="protein sequence ID" value="MEZ0166100.1"/>
    <property type="molecule type" value="Genomic_DNA"/>
</dbReference>
<evidence type="ECO:0000256" key="1">
    <source>
        <dbReference type="ARBA" id="ARBA00008520"/>
    </source>
</evidence>
<reference evidence="4 5" key="1">
    <citation type="submission" date="2024-07" db="EMBL/GenBank/DDBJ databases">
        <authorList>
            <person name="Thanompreechachai J."/>
            <person name="Duangmal K."/>
        </authorList>
    </citation>
    <scope>NUCLEOTIDE SEQUENCE [LARGE SCALE GENOMIC DNA]</scope>
    <source>
        <strain evidence="4 5">LSe6-4</strain>
    </source>
</reference>
<dbReference type="Pfam" id="PF13416">
    <property type="entry name" value="SBP_bac_8"/>
    <property type="match status" value="1"/>
</dbReference>
<dbReference type="InterPro" id="IPR006311">
    <property type="entry name" value="TAT_signal"/>
</dbReference>
<accession>A0ABV4H6M0</accession>
<keyword evidence="2" id="KW-0813">Transport</keyword>
<sequence length="442" mass="46594">MVTPAQNASRPTDPTRRRVLGAAGALAAGGALSACSGFSTPDSGGSGSGSGDGALTMITWASDVESAAFAALADGFEAETGTAVDLQVVPYSEVLTAVDTGLRTDSPPDLFRVSYTDVAAYRRQGVLADLADADTLEPAFLLAFWAAVTDERGTFGVPHHTDTSMVLLNTAAVASAGLGPLPTTLDDAWTWEQFADALARIQPSRADTYAFAANWQNAGAYRWLNFVDQAGGRLLSEDLRSVVTDDPGALKALTFTRDLFRRQLTPANASARGQAASDLFLNQTVATAFAGDFLLSEIEGGGFEYSATFLPRDVNASADLGGNALVAVEASPNRDRALEFLTYCAQAEQMAAFCTAASVLPTRGDIDASSLRYPVRPDLMELYVQQAQAIREPLVQQVVVPSFSAINAQLRDRLDEVFLGGDDDATALRRITDGVAAVLQTS</sequence>
<dbReference type="SUPFAM" id="SSF53850">
    <property type="entry name" value="Periplasmic binding protein-like II"/>
    <property type="match status" value="1"/>
</dbReference>
<name>A0ABV4H6M0_9ACTN</name>
<dbReference type="PANTHER" id="PTHR30061">
    <property type="entry name" value="MALTOSE-BINDING PERIPLASMIC PROTEIN"/>
    <property type="match status" value="1"/>
</dbReference>
<evidence type="ECO:0000313" key="4">
    <source>
        <dbReference type="EMBL" id="MEZ0166100.1"/>
    </source>
</evidence>
<evidence type="ECO:0000256" key="3">
    <source>
        <dbReference type="ARBA" id="ARBA00022729"/>
    </source>
</evidence>
<dbReference type="InterPro" id="IPR006059">
    <property type="entry name" value="SBP"/>
</dbReference>
<keyword evidence="5" id="KW-1185">Reference proteome</keyword>
<dbReference type="Gene3D" id="3.40.190.10">
    <property type="entry name" value="Periplasmic binding protein-like II"/>
    <property type="match status" value="1"/>
</dbReference>
<evidence type="ECO:0000313" key="5">
    <source>
        <dbReference type="Proteomes" id="UP001565927"/>
    </source>
</evidence>
<organism evidence="4 5">
    <name type="scientific">Kineococcus halophytocola</name>
    <dbReference type="NCBI Taxonomy" id="3234027"/>
    <lineage>
        <taxon>Bacteria</taxon>
        <taxon>Bacillati</taxon>
        <taxon>Actinomycetota</taxon>
        <taxon>Actinomycetes</taxon>
        <taxon>Kineosporiales</taxon>
        <taxon>Kineosporiaceae</taxon>
        <taxon>Kineococcus</taxon>
    </lineage>
</organism>
<dbReference type="Proteomes" id="UP001565927">
    <property type="component" value="Unassembled WGS sequence"/>
</dbReference>
<evidence type="ECO:0000256" key="2">
    <source>
        <dbReference type="ARBA" id="ARBA00022448"/>
    </source>
</evidence>
<dbReference type="PANTHER" id="PTHR30061:SF50">
    <property type="entry name" value="MALTOSE_MALTODEXTRIN-BINDING PERIPLASMIC PROTEIN"/>
    <property type="match status" value="1"/>
</dbReference>
<comment type="caution">
    <text evidence="4">The sequence shown here is derived from an EMBL/GenBank/DDBJ whole genome shotgun (WGS) entry which is preliminary data.</text>
</comment>
<comment type="similarity">
    <text evidence="1">Belongs to the bacterial solute-binding protein 1 family.</text>
</comment>
<dbReference type="CDD" id="cd13585">
    <property type="entry name" value="PBP2_TMBP_like"/>
    <property type="match status" value="1"/>
</dbReference>
<dbReference type="RefSeq" id="WP_370442324.1">
    <property type="nucleotide sequence ID" value="NZ_JBGFTU010000018.1"/>
</dbReference>
<protein>
    <submittedName>
        <fullName evidence="4">Sugar ABC transporter substrate-binding protein</fullName>
    </submittedName>
</protein>
<dbReference type="PROSITE" id="PS51318">
    <property type="entry name" value="TAT"/>
    <property type="match status" value="1"/>
</dbReference>